<sequence length="255" mass="25566">MSDLAALADTLRAAHRPGDPLVVVNVWDGWSARTVAATPGCEALATASHSIAEARGYADGEQIPVEEMLAAVSVIASATDLPVTADLESGYGDTGSTVAAAIAVGVVGANLEDKAEGIDEHVARVMAARAAGDAAGVGFVINARTDEYLKGDGVRARAMDAGVAYLEAGADCVFVPGVRDAQTIGMLAQAFEGRLSVVAGPASPSLAELASLGVARVSFGPGTMGLAAQALSDAATTLHARGAYPQALAFRPPAP</sequence>
<dbReference type="Gene3D" id="3.20.20.60">
    <property type="entry name" value="Phosphoenolpyruvate-binding domains"/>
    <property type="match status" value="1"/>
</dbReference>
<keyword evidence="2" id="KW-1185">Reference proteome</keyword>
<dbReference type="EMBL" id="PYYB01000001">
    <property type="protein sequence ID" value="PTL60608.1"/>
    <property type="molecule type" value="Genomic_DNA"/>
</dbReference>
<dbReference type="SUPFAM" id="SSF51621">
    <property type="entry name" value="Phosphoenolpyruvate/pyruvate domain"/>
    <property type="match status" value="1"/>
</dbReference>
<dbReference type="GO" id="GO:0016829">
    <property type="term" value="F:lyase activity"/>
    <property type="evidence" value="ECO:0007669"/>
    <property type="project" value="UniProtKB-KW"/>
</dbReference>
<dbReference type="AlphaFoldDB" id="A0A2T4UN05"/>
<dbReference type="InterPro" id="IPR039556">
    <property type="entry name" value="ICL/PEPM"/>
</dbReference>
<name>A0A2T4UN05_9ACTN</name>
<keyword evidence="1" id="KW-0456">Lyase</keyword>
<proteinExistence type="predicted"/>
<organism evidence="1 2">
    <name type="scientific">Paraconexibacter algicola</name>
    <dbReference type="NCBI Taxonomy" id="2133960"/>
    <lineage>
        <taxon>Bacteria</taxon>
        <taxon>Bacillati</taxon>
        <taxon>Actinomycetota</taxon>
        <taxon>Thermoleophilia</taxon>
        <taxon>Solirubrobacterales</taxon>
        <taxon>Paraconexibacteraceae</taxon>
        <taxon>Paraconexibacter</taxon>
    </lineage>
</organism>
<reference evidence="1 2" key="1">
    <citation type="submission" date="2018-03" db="EMBL/GenBank/DDBJ databases">
        <title>Aquarubrobacter algicola gen. nov., sp. nov., a novel actinobacterium isolated from shallow eutrophic lake during the end of cyanobacterial harmful algal blooms.</title>
        <authorList>
            <person name="Chun S.J."/>
        </authorList>
    </citation>
    <scope>NUCLEOTIDE SEQUENCE [LARGE SCALE GENOMIC DNA]</scope>
    <source>
        <strain evidence="1 2">Seoho-28</strain>
    </source>
</reference>
<dbReference type="InterPro" id="IPR040442">
    <property type="entry name" value="Pyrv_kinase-like_dom_sf"/>
</dbReference>
<dbReference type="Proteomes" id="UP000240739">
    <property type="component" value="Unassembled WGS sequence"/>
</dbReference>
<keyword evidence="1" id="KW-0670">Pyruvate</keyword>
<dbReference type="CDD" id="cd00377">
    <property type="entry name" value="ICL_PEPM"/>
    <property type="match status" value="1"/>
</dbReference>
<evidence type="ECO:0000313" key="2">
    <source>
        <dbReference type="Proteomes" id="UP000240739"/>
    </source>
</evidence>
<dbReference type="InterPro" id="IPR015813">
    <property type="entry name" value="Pyrv/PenolPyrv_kinase-like_dom"/>
</dbReference>
<gene>
    <name evidence="1" type="ORF">C7Y72_13655</name>
</gene>
<dbReference type="PANTHER" id="PTHR42905:SF16">
    <property type="entry name" value="CARBOXYPHOSPHONOENOLPYRUVATE PHOSPHONOMUTASE-LIKE PROTEIN (AFU_ORTHOLOGUE AFUA_5G07230)"/>
    <property type="match status" value="1"/>
</dbReference>
<dbReference type="RefSeq" id="WP_107569400.1">
    <property type="nucleotide sequence ID" value="NZ_PYYB01000001.1"/>
</dbReference>
<evidence type="ECO:0000313" key="1">
    <source>
        <dbReference type="EMBL" id="PTL60608.1"/>
    </source>
</evidence>
<dbReference type="PANTHER" id="PTHR42905">
    <property type="entry name" value="PHOSPHOENOLPYRUVATE CARBOXYLASE"/>
    <property type="match status" value="1"/>
</dbReference>
<dbReference type="OrthoDB" id="9780430at2"/>
<accession>A0A2T4UN05</accession>
<comment type="caution">
    <text evidence="1">The sequence shown here is derived from an EMBL/GenBank/DDBJ whole genome shotgun (WGS) entry which is preliminary data.</text>
</comment>
<dbReference type="Pfam" id="PF13714">
    <property type="entry name" value="PEP_mutase"/>
    <property type="match status" value="1"/>
</dbReference>
<protein>
    <submittedName>
        <fullName evidence="1">Isocitrate lyase/phosphoenolpyruvate mutase family protein</fullName>
    </submittedName>
</protein>